<dbReference type="InterPro" id="IPR038459">
    <property type="entry name" value="MT_TRM10-typ_sf"/>
</dbReference>
<dbReference type="CDD" id="cd18102">
    <property type="entry name" value="Trm10_MRRP1"/>
    <property type="match status" value="1"/>
</dbReference>
<dbReference type="GO" id="GO:0070131">
    <property type="term" value="P:positive regulation of mitochondrial translation"/>
    <property type="evidence" value="ECO:0007669"/>
    <property type="project" value="TreeGrafter"/>
</dbReference>
<feature type="region of interest" description="Disordered" evidence="10">
    <location>
        <begin position="145"/>
        <end position="164"/>
    </location>
</feature>
<dbReference type="GO" id="GO:0005654">
    <property type="term" value="C:nucleoplasm"/>
    <property type="evidence" value="ECO:0007669"/>
    <property type="project" value="TreeGrafter"/>
</dbReference>
<keyword evidence="3" id="KW-0808">Transferase</keyword>
<evidence type="ECO:0000256" key="5">
    <source>
        <dbReference type="ARBA" id="ARBA00022694"/>
    </source>
</evidence>
<dbReference type="InterPro" id="IPR025812">
    <property type="entry name" value="Trm10_C_MTase_dom"/>
</dbReference>
<comment type="subcellular location">
    <subcellularLocation>
        <location evidence="1">Mitochondrion</location>
    </subcellularLocation>
</comment>
<dbReference type="PANTHER" id="PTHR13563:SF5">
    <property type="entry name" value="TRNA METHYLTRANSFERASE 10 HOMOLOG C"/>
    <property type="match status" value="1"/>
</dbReference>
<dbReference type="GO" id="GO:0032259">
    <property type="term" value="P:methylation"/>
    <property type="evidence" value="ECO:0007669"/>
    <property type="project" value="UniProtKB-KW"/>
</dbReference>
<keyword evidence="8" id="KW-0496">Mitochondrion</keyword>
<dbReference type="GO" id="GO:0097745">
    <property type="term" value="P:mitochondrial tRNA 5'-end processing"/>
    <property type="evidence" value="ECO:0007669"/>
    <property type="project" value="TreeGrafter"/>
</dbReference>
<dbReference type="OrthoDB" id="9976048at2759"/>
<dbReference type="GO" id="GO:0008168">
    <property type="term" value="F:methyltransferase activity"/>
    <property type="evidence" value="ECO:0007669"/>
    <property type="project" value="UniProtKB-KW"/>
</dbReference>
<dbReference type="AlphaFoldDB" id="A0A9P0H6P6"/>
<sequence>MFIFRNTISVSKLKSLSKTFGCSFSSLRYTLTSKLRETNSKNVFRNNLGCNTFSPCINRFLSAEASLKEPSYEIDMQSITDGNENLLKKLKVLMLEVEVMRQEGQRVPSELTNEKWKELLALPSRSQRIKQLVFWCTIEKKKMSRMKKKEQQRSEREADMDATSEDRKKTDHIYYGFGGSTIFLRIYDSTIDYYMNQKLIRAMMFGQKLVIDCSYDEHMTPKEAALCAKQLTYLFAENRLSDDPFDLYFCNADKNSKLIQRLTKYIPTVHDETFPLNITKNSYMDLFPKEQLVYLTPHCRENLKTFSHDDIYIIGAMVDKVNNDPLSLGKAKALGLRMARLPLDVHLDWGIGTKSLTLNQVQAILLDIKKYGDWNKALQHVPKRKLKKNEEENKSKKNFHYLKKRNLIH</sequence>
<keyword evidence="5" id="KW-0819">tRNA processing</keyword>
<keyword evidence="6" id="KW-0809">Transit peptide</keyword>
<dbReference type="GO" id="GO:0000049">
    <property type="term" value="F:tRNA binding"/>
    <property type="evidence" value="ECO:0007669"/>
    <property type="project" value="TreeGrafter"/>
</dbReference>
<dbReference type="PROSITE" id="PS51675">
    <property type="entry name" value="SAM_MT_TRM10"/>
    <property type="match status" value="1"/>
</dbReference>
<keyword evidence="2" id="KW-0489">Methyltransferase</keyword>
<protein>
    <recommendedName>
        <fullName evidence="9">RNA (guanine-9-)-methyltransferase domain-containing protein 1</fullName>
    </recommendedName>
</protein>
<feature type="compositionally biased region" description="Basic and acidic residues" evidence="10">
    <location>
        <begin position="149"/>
        <end position="164"/>
    </location>
</feature>
<dbReference type="InterPro" id="IPR007356">
    <property type="entry name" value="tRNA_m1G_MeTrfase_euk"/>
</dbReference>
<evidence type="ECO:0000256" key="1">
    <source>
        <dbReference type="ARBA" id="ARBA00004173"/>
    </source>
</evidence>
<evidence type="ECO:0000256" key="3">
    <source>
        <dbReference type="ARBA" id="ARBA00022679"/>
    </source>
</evidence>
<keyword evidence="7" id="KW-0175">Coiled coil</keyword>
<dbReference type="InterPro" id="IPR028564">
    <property type="entry name" value="MT_TRM10-typ"/>
</dbReference>
<keyword evidence="4" id="KW-0949">S-adenosyl-L-methionine</keyword>
<evidence type="ECO:0000259" key="11">
    <source>
        <dbReference type="PROSITE" id="PS51675"/>
    </source>
</evidence>
<dbReference type="Gene3D" id="3.40.1280.30">
    <property type="match status" value="1"/>
</dbReference>
<dbReference type="PANTHER" id="PTHR13563">
    <property type="entry name" value="TRNA (GUANINE-9-) METHYLTRANSFERASE"/>
    <property type="match status" value="1"/>
</dbReference>
<dbReference type="GO" id="GO:0005739">
    <property type="term" value="C:mitochondrion"/>
    <property type="evidence" value="ECO:0007669"/>
    <property type="project" value="UniProtKB-SubCell"/>
</dbReference>
<evidence type="ECO:0000256" key="8">
    <source>
        <dbReference type="ARBA" id="ARBA00023128"/>
    </source>
</evidence>
<evidence type="ECO:0000256" key="4">
    <source>
        <dbReference type="ARBA" id="ARBA00022691"/>
    </source>
</evidence>
<evidence type="ECO:0000313" key="13">
    <source>
        <dbReference type="Proteomes" id="UP001152798"/>
    </source>
</evidence>
<name>A0A9P0H6P6_NEZVI</name>
<evidence type="ECO:0000313" key="12">
    <source>
        <dbReference type="EMBL" id="CAH1396336.1"/>
    </source>
</evidence>
<accession>A0A9P0H6P6</accession>
<reference evidence="12" key="1">
    <citation type="submission" date="2022-01" db="EMBL/GenBank/DDBJ databases">
        <authorList>
            <person name="King R."/>
        </authorList>
    </citation>
    <scope>NUCLEOTIDE SEQUENCE</scope>
</reference>
<evidence type="ECO:0000256" key="7">
    <source>
        <dbReference type="ARBA" id="ARBA00023054"/>
    </source>
</evidence>
<dbReference type="EMBL" id="OV725079">
    <property type="protein sequence ID" value="CAH1396336.1"/>
    <property type="molecule type" value="Genomic_DNA"/>
</dbReference>
<evidence type="ECO:0000256" key="9">
    <source>
        <dbReference type="ARBA" id="ARBA00029803"/>
    </source>
</evidence>
<keyword evidence="13" id="KW-1185">Reference proteome</keyword>
<dbReference type="Proteomes" id="UP001152798">
    <property type="component" value="Chromosome 3"/>
</dbReference>
<gene>
    <name evidence="12" type="ORF">NEZAVI_LOCUS6428</name>
</gene>
<organism evidence="12 13">
    <name type="scientific">Nezara viridula</name>
    <name type="common">Southern green stink bug</name>
    <name type="synonym">Cimex viridulus</name>
    <dbReference type="NCBI Taxonomy" id="85310"/>
    <lineage>
        <taxon>Eukaryota</taxon>
        <taxon>Metazoa</taxon>
        <taxon>Ecdysozoa</taxon>
        <taxon>Arthropoda</taxon>
        <taxon>Hexapoda</taxon>
        <taxon>Insecta</taxon>
        <taxon>Pterygota</taxon>
        <taxon>Neoptera</taxon>
        <taxon>Paraneoptera</taxon>
        <taxon>Hemiptera</taxon>
        <taxon>Heteroptera</taxon>
        <taxon>Panheteroptera</taxon>
        <taxon>Pentatomomorpha</taxon>
        <taxon>Pentatomoidea</taxon>
        <taxon>Pentatomidae</taxon>
        <taxon>Pentatominae</taxon>
        <taxon>Nezara</taxon>
    </lineage>
</organism>
<evidence type="ECO:0000256" key="6">
    <source>
        <dbReference type="ARBA" id="ARBA00022946"/>
    </source>
</evidence>
<dbReference type="FunFam" id="3.40.1280.30:FF:000003">
    <property type="entry name" value="tRNA methyltransferase 10C, mitochondrial RNase P subunit"/>
    <property type="match status" value="1"/>
</dbReference>
<proteinExistence type="predicted"/>
<evidence type="ECO:0000256" key="10">
    <source>
        <dbReference type="SAM" id="MobiDB-lite"/>
    </source>
</evidence>
<evidence type="ECO:0000256" key="2">
    <source>
        <dbReference type="ARBA" id="ARBA00022603"/>
    </source>
</evidence>
<feature type="domain" description="SAM-dependent MTase TRM10-type" evidence="11">
    <location>
        <begin position="195"/>
        <end position="388"/>
    </location>
</feature>